<reference evidence="2" key="1">
    <citation type="journal article" date="2019" name="Int. J. Syst. Evol. Microbiol.">
        <title>The Global Catalogue of Microorganisms (GCM) 10K type strain sequencing project: providing services to taxonomists for standard genome sequencing and annotation.</title>
        <authorList>
            <consortium name="The Broad Institute Genomics Platform"/>
            <consortium name="The Broad Institute Genome Sequencing Center for Infectious Disease"/>
            <person name="Wu L."/>
            <person name="Ma J."/>
        </authorList>
    </citation>
    <scope>NUCLEOTIDE SEQUENCE [LARGE SCALE GENOMIC DNA]</scope>
    <source>
        <strain evidence="2">CGMCC 4.7645</strain>
    </source>
</reference>
<dbReference type="Proteomes" id="UP001597417">
    <property type="component" value="Unassembled WGS sequence"/>
</dbReference>
<dbReference type="PANTHER" id="PTHR34861:SF10">
    <property type="entry name" value="CYCLASE"/>
    <property type="match status" value="1"/>
</dbReference>
<dbReference type="SUPFAM" id="SSF102198">
    <property type="entry name" value="Putative cyclase"/>
    <property type="match status" value="1"/>
</dbReference>
<dbReference type="Gene3D" id="3.50.30.50">
    <property type="entry name" value="Putative cyclase"/>
    <property type="match status" value="1"/>
</dbReference>
<keyword evidence="1" id="KW-0378">Hydrolase</keyword>
<protein>
    <submittedName>
        <fullName evidence="1">Cyclase family protein</fullName>
        <ecNumber evidence="1">3.5.-.-</ecNumber>
    </submittedName>
</protein>
<dbReference type="EC" id="3.5.-.-" evidence="1"/>
<evidence type="ECO:0000313" key="2">
    <source>
        <dbReference type="Proteomes" id="UP001597417"/>
    </source>
</evidence>
<dbReference type="GO" id="GO:0016787">
    <property type="term" value="F:hydrolase activity"/>
    <property type="evidence" value="ECO:0007669"/>
    <property type="project" value="UniProtKB-KW"/>
</dbReference>
<dbReference type="RefSeq" id="WP_378262528.1">
    <property type="nucleotide sequence ID" value="NZ_JBHUKR010000004.1"/>
</dbReference>
<comment type="caution">
    <text evidence="1">The sequence shown here is derived from an EMBL/GenBank/DDBJ whole genome shotgun (WGS) entry which is preliminary data.</text>
</comment>
<evidence type="ECO:0000313" key="1">
    <source>
        <dbReference type="EMBL" id="MFD2416112.1"/>
    </source>
</evidence>
<dbReference type="EMBL" id="JBHUKR010000004">
    <property type="protein sequence ID" value="MFD2416112.1"/>
    <property type="molecule type" value="Genomic_DNA"/>
</dbReference>
<dbReference type="InterPro" id="IPR037175">
    <property type="entry name" value="KFase_sf"/>
</dbReference>
<name>A0ABW5FP18_9PSEU</name>
<accession>A0ABW5FP18</accession>
<organism evidence="1 2">
    <name type="scientific">Amycolatopsis pigmentata</name>
    <dbReference type="NCBI Taxonomy" id="450801"/>
    <lineage>
        <taxon>Bacteria</taxon>
        <taxon>Bacillati</taxon>
        <taxon>Actinomycetota</taxon>
        <taxon>Actinomycetes</taxon>
        <taxon>Pseudonocardiales</taxon>
        <taxon>Pseudonocardiaceae</taxon>
        <taxon>Amycolatopsis</taxon>
    </lineage>
</organism>
<dbReference type="InterPro" id="IPR007325">
    <property type="entry name" value="KFase/CYL"/>
</dbReference>
<keyword evidence="2" id="KW-1185">Reference proteome</keyword>
<dbReference type="Pfam" id="PF04199">
    <property type="entry name" value="Cyclase"/>
    <property type="match status" value="1"/>
</dbReference>
<sequence>MSEVADLPTNWGRWGEHDERGTLNLITAEVRAQAVAEARTGRTVSISRPMPTSPIAAGPFAHPGADSIGAMQAVLFTGASPRGTAELIMMVPHHPEVTHLDSLVHQVVDGQVYPGIAFEEVVTPAGYRHGSTAVFADGILTRGVLVDLAADGPLPEGHGVTGADLEKACARAGVEMRSGDALVLRGGWNYAASRDRRIPGLTLDAVTWMHQHDVAIYAGDIGDGRPPVDPRVPGPLHRVALARLGMPLIDVADPTELAAACAEEGRSTFLFVAAPPRLGTASGVPVNPLAIF</sequence>
<proteinExistence type="predicted"/>
<gene>
    <name evidence="1" type="ORF">ACFSXZ_07210</name>
</gene>
<dbReference type="PANTHER" id="PTHR34861">
    <property type="match status" value="1"/>
</dbReference>